<dbReference type="SUPFAM" id="SSF88650">
    <property type="entry name" value="Satellite viruses"/>
    <property type="match status" value="1"/>
</dbReference>
<dbReference type="Gene3D" id="2.60.120.220">
    <property type="entry name" value="Satellite virus coat domain"/>
    <property type="match status" value="1"/>
</dbReference>
<comment type="subcellular location">
    <subcellularLocation>
        <location evidence="1">Virion</location>
    </subcellularLocation>
</comment>
<evidence type="ECO:0000256" key="2">
    <source>
        <dbReference type="ARBA" id="ARBA00022561"/>
    </source>
</evidence>
<reference evidence="4" key="1">
    <citation type="submission" date="2016-03" db="EMBL/GenBank/DDBJ databases">
        <title>Complete sequencing and infectious clone construction of Bamboo mosaic virus isolated from Fuzhou.</title>
        <authorList>
            <person name="Lin W."/>
            <person name="Wang L."/>
            <person name="Yang W."/>
        </authorList>
    </citation>
    <scope>NUCLEOTIDE SEQUENCE</scope>
    <source>
        <strain evidence="4">TMS1</strain>
    </source>
</reference>
<dbReference type="InterPro" id="IPR010392">
    <property type="entry name" value="Satellite_virus_coat"/>
</dbReference>
<dbReference type="GO" id="GO:0019028">
    <property type="term" value="C:viral capsid"/>
    <property type="evidence" value="ECO:0007669"/>
    <property type="project" value="UniProtKB-KW"/>
</dbReference>
<keyword evidence="2" id="KW-0167">Capsid protein</keyword>
<proteinExistence type="predicted"/>
<evidence type="ECO:0000256" key="3">
    <source>
        <dbReference type="ARBA" id="ARBA00022844"/>
    </source>
</evidence>
<keyword evidence="3" id="KW-0946">Virion</keyword>
<name>A0A1S7D7R0_9VIRU</name>
<accession>A0A1S7D7R0</accession>
<protein>
    <submittedName>
        <fullName evidence="4">p20</fullName>
    </submittedName>
</protein>
<dbReference type="EMBL" id="KU936347">
    <property type="protein sequence ID" value="AQY09996.1"/>
    <property type="molecule type" value="Genomic_RNA"/>
</dbReference>
<dbReference type="Pfam" id="PF06184">
    <property type="entry name" value="Potex_coat"/>
    <property type="match status" value="1"/>
</dbReference>
<evidence type="ECO:0000313" key="4">
    <source>
        <dbReference type="EMBL" id="AQY09996.1"/>
    </source>
</evidence>
<sequence>MVGRRNRRQRSRVSQMTDIMYGSLTLGSTTTWTRKNFPGLANMGDRPFQVISVRIVVSSASPMLYQARLYSPHDDDNVGSTGLQMAGTTPRTHRMRALPGQNTWFSGNTSSTQVIVAIDGLKTKTTDVTPQNAVAVQISYRVAPSELQSATGNAEMPTTTPFDLPEGYEYLADAWLPDRASTS</sequence>
<dbReference type="GO" id="GO:0005198">
    <property type="term" value="F:structural molecule activity"/>
    <property type="evidence" value="ECO:0007669"/>
    <property type="project" value="InterPro"/>
</dbReference>
<evidence type="ECO:0000256" key="1">
    <source>
        <dbReference type="ARBA" id="ARBA00004328"/>
    </source>
</evidence>
<organism evidence="4">
    <name type="scientific">Bamboo mosaic virus satellite RNA</name>
    <dbReference type="NCBI Taxonomy" id="190811"/>
    <lineage>
        <taxon>Viruses</taxon>
        <taxon>unclassified satellites</taxon>
        <taxon>RNA satellites</taxon>
        <taxon>Single stranded RNA satellites</taxon>
        <taxon>Large single stranded RNA satellites</taxon>
    </lineage>
</organism>
<dbReference type="InterPro" id="IPR037164">
    <property type="entry name" value="Satellite_virus_coat_sf"/>
</dbReference>